<dbReference type="GO" id="GO:0008236">
    <property type="term" value="F:serine-type peptidase activity"/>
    <property type="evidence" value="ECO:0007669"/>
    <property type="project" value="InterPro"/>
</dbReference>
<evidence type="ECO:0000256" key="1">
    <source>
        <dbReference type="SAM" id="SignalP"/>
    </source>
</evidence>
<evidence type="ECO:0000313" key="4">
    <source>
        <dbReference type="Proteomes" id="UP000027647"/>
    </source>
</evidence>
<dbReference type="Gene3D" id="3.90.226.10">
    <property type="entry name" value="2-enoyl-CoA Hydratase, Chain A, domain 1"/>
    <property type="match status" value="1"/>
</dbReference>
<dbReference type="CDD" id="cd07562">
    <property type="entry name" value="Peptidase_S41_TRI"/>
    <property type="match status" value="1"/>
</dbReference>
<dbReference type="PANTHER" id="PTHR32060">
    <property type="entry name" value="TAIL-SPECIFIC PROTEASE"/>
    <property type="match status" value="1"/>
</dbReference>
<dbReference type="SUPFAM" id="SSF52096">
    <property type="entry name" value="ClpP/crotonase"/>
    <property type="match status" value="1"/>
</dbReference>
<keyword evidence="1" id="KW-0732">Signal</keyword>
<evidence type="ECO:0000259" key="2">
    <source>
        <dbReference type="Pfam" id="PF03572"/>
    </source>
</evidence>
<feature type="domain" description="Tail specific protease" evidence="2">
    <location>
        <begin position="455"/>
        <end position="541"/>
    </location>
</feature>
<dbReference type="InterPro" id="IPR029045">
    <property type="entry name" value="ClpP/crotonase-like_dom_sf"/>
</dbReference>
<dbReference type="InterPro" id="IPR005151">
    <property type="entry name" value="Tail-specific_protease"/>
</dbReference>
<organism evidence="3 4">
    <name type="scientific">Erythrobacter longus</name>
    <dbReference type="NCBI Taxonomy" id="1044"/>
    <lineage>
        <taxon>Bacteria</taxon>
        <taxon>Pseudomonadati</taxon>
        <taxon>Pseudomonadota</taxon>
        <taxon>Alphaproteobacteria</taxon>
        <taxon>Sphingomonadales</taxon>
        <taxon>Erythrobacteraceae</taxon>
        <taxon>Erythrobacter/Porphyrobacter group</taxon>
        <taxon>Erythrobacter</taxon>
    </lineage>
</organism>
<sequence>MKSHLKLAGSLAAAVAVLVAPATVLAKDAGTSHSADQEPRNAEAIARLIAVWGFVKYHHNDARDGLMPMDKAFFELYPQVASAGSLEDADAVIAAWLDAIGYGEPCDPCADDAMPSADQIAIVRPTNAWIATLPEALALRVKAVFNNRSAAAGNFFVQTAPVIGNPLFSNEPDYSNTSRVDDEAMHLLTLARQWNLLRYWFPYRDVMDTDPHALLEGALDEFLTAETPEDRQRARLRFAAESDDGHVNIAAYRKAGSPIGECMSPHGWQFVEGKLVLDGRGIEGHEQLRPGDVVTKLDGVEVVDLAQEYGAMIAASNSAWRERMLAATLARGVCATRQITATRGEEAFDVAVDWTAQGASASPDFGRAGETIQKLEDTVTYVKFDQLKRDQLPELVEAANAGTGLVLDMRGYVSDFLVFALGQYLVDEPTEFAVFTRADVATPGQFVWGQTMTLNPDPDGQRLTVPVVAIVNAATVSSPEYHAMAYRAGGVTIVGSTTAGADGNVSSYPLPDGAGMRFSGIGVYYPDLTPTQRVGIVPDVMVKPTIAAIVAGRDEQLEGALAYLKAQTAG</sequence>
<evidence type="ECO:0000313" key="3">
    <source>
        <dbReference type="EMBL" id="KEO88759.1"/>
    </source>
</evidence>
<protein>
    <recommendedName>
        <fullName evidence="2">Tail specific protease domain-containing protein</fullName>
    </recommendedName>
</protein>
<dbReference type="RefSeq" id="WP_034961521.1">
    <property type="nucleotide sequence ID" value="NZ_JMIW01000007.1"/>
</dbReference>
<dbReference type="Pfam" id="PF03572">
    <property type="entry name" value="Peptidase_S41"/>
    <property type="match status" value="1"/>
</dbReference>
<keyword evidence="4" id="KW-1185">Reference proteome</keyword>
<dbReference type="PANTHER" id="PTHR32060:SF22">
    <property type="entry name" value="CARBOXYL-TERMINAL-PROCESSING PEPTIDASE 3, CHLOROPLASTIC"/>
    <property type="match status" value="1"/>
</dbReference>
<dbReference type="AlphaFoldDB" id="A0A074M5Y5"/>
<dbReference type="GO" id="GO:0006508">
    <property type="term" value="P:proteolysis"/>
    <property type="evidence" value="ECO:0007669"/>
    <property type="project" value="InterPro"/>
</dbReference>
<dbReference type="GO" id="GO:0004175">
    <property type="term" value="F:endopeptidase activity"/>
    <property type="evidence" value="ECO:0007669"/>
    <property type="project" value="TreeGrafter"/>
</dbReference>
<reference evidence="3 4" key="1">
    <citation type="submission" date="2014-04" db="EMBL/GenBank/DDBJ databases">
        <title>A comprehensive comparison of genomes of Erythrobacter spp. strains.</title>
        <authorList>
            <person name="Zheng Q."/>
        </authorList>
    </citation>
    <scope>NUCLEOTIDE SEQUENCE [LARGE SCALE GENOMIC DNA]</scope>
    <source>
        <strain evidence="3 4">DSM 6997</strain>
    </source>
</reference>
<accession>A0A074M5Y5</accession>
<feature type="signal peptide" evidence="1">
    <location>
        <begin position="1"/>
        <end position="26"/>
    </location>
</feature>
<dbReference type="eggNOG" id="COG0793">
    <property type="taxonomic scope" value="Bacteria"/>
</dbReference>
<proteinExistence type="predicted"/>
<gene>
    <name evidence="3" type="ORF">EH31_15085</name>
</gene>
<feature type="chain" id="PRO_5001698999" description="Tail specific protease domain-containing protein" evidence="1">
    <location>
        <begin position="27"/>
        <end position="570"/>
    </location>
</feature>
<dbReference type="Proteomes" id="UP000027647">
    <property type="component" value="Unassembled WGS sequence"/>
</dbReference>
<dbReference type="STRING" id="1044.EH31_15085"/>
<dbReference type="OrthoDB" id="8365150at2"/>
<comment type="caution">
    <text evidence="3">The sequence shown here is derived from an EMBL/GenBank/DDBJ whole genome shotgun (WGS) entry which is preliminary data.</text>
</comment>
<dbReference type="EMBL" id="JMIW01000007">
    <property type="protein sequence ID" value="KEO88759.1"/>
    <property type="molecule type" value="Genomic_DNA"/>
</dbReference>
<name>A0A074M5Y5_ERYLO</name>